<evidence type="ECO:0000313" key="1">
    <source>
        <dbReference type="EMBL" id="EJT78378.1"/>
    </source>
</evidence>
<protein>
    <submittedName>
        <fullName evidence="1 2">Uncharacterized protein</fullName>
    </submittedName>
</protein>
<sequence>MGNLRCRWYALSSAVPTIALQACSRPSKATLKFLLDPKGRLLNRYSGACGCEME</sequence>
<dbReference type="AlphaFoldDB" id="J3NQC2"/>
<reference evidence="3" key="1">
    <citation type="submission" date="2010-07" db="EMBL/GenBank/DDBJ databases">
        <title>The genome sequence of Gaeumannomyces graminis var. tritici strain R3-111a-1.</title>
        <authorList>
            <consortium name="The Broad Institute Genome Sequencing Platform"/>
            <person name="Ma L.-J."/>
            <person name="Dead R."/>
            <person name="Young S."/>
            <person name="Zeng Q."/>
            <person name="Koehrsen M."/>
            <person name="Alvarado L."/>
            <person name="Berlin A."/>
            <person name="Chapman S.B."/>
            <person name="Chen Z."/>
            <person name="Freedman E."/>
            <person name="Gellesch M."/>
            <person name="Goldberg J."/>
            <person name="Griggs A."/>
            <person name="Gujja S."/>
            <person name="Heilman E.R."/>
            <person name="Heiman D."/>
            <person name="Hepburn T."/>
            <person name="Howarth C."/>
            <person name="Jen D."/>
            <person name="Larson L."/>
            <person name="Mehta T."/>
            <person name="Neiman D."/>
            <person name="Pearson M."/>
            <person name="Roberts A."/>
            <person name="Saif S."/>
            <person name="Shea T."/>
            <person name="Shenoy N."/>
            <person name="Sisk P."/>
            <person name="Stolte C."/>
            <person name="Sykes S."/>
            <person name="Walk T."/>
            <person name="White J."/>
            <person name="Yandava C."/>
            <person name="Haas B."/>
            <person name="Nusbaum C."/>
            <person name="Birren B."/>
        </authorList>
    </citation>
    <scope>NUCLEOTIDE SEQUENCE [LARGE SCALE GENOMIC DNA]</scope>
    <source>
        <strain evidence="3">R3-111a-1</strain>
    </source>
</reference>
<organism evidence="1">
    <name type="scientific">Gaeumannomyces tritici (strain R3-111a-1)</name>
    <name type="common">Wheat and barley take-all root rot fungus</name>
    <name type="synonym">Gaeumannomyces graminis var. tritici</name>
    <dbReference type="NCBI Taxonomy" id="644352"/>
    <lineage>
        <taxon>Eukaryota</taxon>
        <taxon>Fungi</taxon>
        <taxon>Dikarya</taxon>
        <taxon>Ascomycota</taxon>
        <taxon>Pezizomycotina</taxon>
        <taxon>Sordariomycetes</taxon>
        <taxon>Sordariomycetidae</taxon>
        <taxon>Magnaporthales</taxon>
        <taxon>Magnaporthaceae</taxon>
        <taxon>Gaeumannomyces</taxon>
    </lineage>
</organism>
<name>J3NQC2_GAET3</name>
<dbReference type="VEuPathDB" id="FungiDB:GGTG_03479"/>
<dbReference type="PROSITE" id="PS51257">
    <property type="entry name" value="PROKAR_LIPOPROTEIN"/>
    <property type="match status" value="1"/>
</dbReference>
<dbReference type="RefSeq" id="XP_009219523.1">
    <property type="nucleotide sequence ID" value="XM_009221259.1"/>
</dbReference>
<evidence type="ECO:0000313" key="3">
    <source>
        <dbReference type="Proteomes" id="UP000006039"/>
    </source>
</evidence>
<dbReference type="HOGENOM" id="CLU_3050430_0_0_1"/>
<gene>
    <name evidence="2" type="primary">20343937</name>
    <name evidence="1" type="ORF">GGTG_03479</name>
</gene>
<reference evidence="2" key="5">
    <citation type="submission" date="2018-04" db="UniProtKB">
        <authorList>
            <consortium name="EnsemblFungi"/>
        </authorList>
    </citation>
    <scope>IDENTIFICATION</scope>
    <source>
        <strain evidence="2">R3-111a-1</strain>
    </source>
</reference>
<evidence type="ECO:0000313" key="2">
    <source>
        <dbReference type="EnsemblFungi" id="EJT78378"/>
    </source>
</evidence>
<reference evidence="1" key="3">
    <citation type="submission" date="2010-09" db="EMBL/GenBank/DDBJ databases">
        <title>Annotation of Gaeumannomyces graminis var. tritici R3-111a-1.</title>
        <authorList>
            <consortium name="The Broad Institute Genome Sequencing Platform"/>
            <person name="Ma L.-J."/>
            <person name="Dead R."/>
            <person name="Young S.K."/>
            <person name="Zeng Q."/>
            <person name="Gargeya S."/>
            <person name="Fitzgerald M."/>
            <person name="Haas B."/>
            <person name="Abouelleil A."/>
            <person name="Alvarado L."/>
            <person name="Arachchi H.M."/>
            <person name="Berlin A."/>
            <person name="Brown A."/>
            <person name="Chapman S.B."/>
            <person name="Chen Z."/>
            <person name="Dunbar C."/>
            <person name="Freedman E."/>
            <person name="Gearin G."/>
            <person name="Gellesch M."/>
            <person name="Goldberg J."/>
            <person name="Griggs A."/>
            <person name="Gujja S."/>
            <person name="Heiman D."/>
            <person name="Howarth C."/>
            <person name="Larson L."/>
            <person name="Lui A."/>
            <person name="MacDonald P.J.P."/>
            <person name="Mehta T."/>
            <person name="Montmayeur A."/>
            <person name="Murphy C."/>
            <person name="Neiman D."/>
            <person name="Pearson M."/>
            <person name="Priest M."/>
            <person name="Roberts A."/>
            <person name="Saif S."/>
            <person name="Shea T."/>
            <person name="Shenoy N."/>
            <person name="Sisk P."/>
            <person name="Stolte C."/>
            <person name="Sykes S."/>
            <person name="Yandava C."/>
            <person name="Wortman J."/>
            <person name="Nusbaum C."/>
            <person name="Birren B."/>
        </authorList>
    </citation>
    <scope>NUCLEOTIDE SEQUENCE</scope>
    <source>
        <strain evidence="1">R3-111a-1</strain>
    </source>
</reference>
<accession>J3NQC2</accession>
<dbReference type="GeneID" id="20343937"/>
<keyword evidence="3" id="KW-1185">Reference proteome</keyword>
<dbReference type="Proteomes" id="UP000006039">
    <property type="component" value="Unassembled WGS sequence"/>
</dbReference>
<dbReference type="EMBL" id="GL385396">
    <property type="protein sequence ID" value="EJT78378.1"/>
    <property type="molecule type" value="Genomic_DNA"/>
</dbReference>
<dbReference type="EnsemblFungi" id="EJT78378">
    <property type="protein sequence ID" value="EJT78378"/>
    <property type="gene ID" value="GGTG_03479"/>
</dbReference>
<proteinExistence type="predicted"/>
<reference evidence="1" key="2">
    <citation type="submission" date="2010-07" db="EMBL/GenBank/DDBJ databases">
        <authorList>
            <consortium name="The Broad Institute Genome Sequencing Platform"/>
            <consortium name="Broad Institute Genome Sequencing Center for Infectious Disease"/>
            <person name="Ma L.-J."/>
            <person name="Dead R."/>
            <person name="Young S."/>
            <person name="Zeng Q."/>
            <person name="Koehrsen M."/>
            <person name="Alvarado L."/>
            <person name="Berlin A."/>
            <person name="Chapman S.B."/>
            <person name="Chen Z."/>
            <person name="Freedman E."/>
            <person name="Gellesch M."/>
            <person name="Goldberg J."/>
            <person name="Griggs A."/>
            <person name="Gujja S."/>
            <person name="Heilman E.R."/>
            <person name="Heiman D."/>
            <person name="Hepburn T."/>
            <person name="Howarth C."/>
            <person name="Jen D."/>
            <person name="Larson L."/>
            <person name="Mehta T."/>
            <person name="Neiman D."/>
            <person name="Pearson M."/>
            <person name="Roberts A."/>
            <person name="Saif S."/>
            <person name="Shea T."/>
            <person name="Shenoy N."/>
            <person name="Sisk P."/>
            <person name="Stolte C."/>
            <person name="Sykes S."/>
            <person name="Walk T."/>
            <person name="White J."/>
            <person name="Yandava C."/>
            <person name="Haas B."/>
            <person name="Nusbaum C."/>
            <person name="Birren B."/>
        </authorList>
    </citation>
    <scope>NUCLEOTIDE SEQUENCE</scope>
    <source>
        <strain evidence="1">R3-111a-1</strain>
    </source>
</reference>
<reference evidence="2" key="4">
    <citation type="journal article" date="2015" name="G3 (Bethesda)">
        <title>Genome sequences of three phytopathogenic species of the Magnaporthaceae family of fungi.</title>
        <authorList>
            <person name="Okagaki L.H."/>
            <person name="Nunes C.C."/>
            <person name="Sailsbery J."/>
            <person name="Clay B."/>
            <person name="Brown D."/>
            <person name="John T."/>
            <person name="Oh Y."/>
            <person name="Young N."/>
            <person name="Fitzgerald M."/>
            <person name="Haas B.J."/>
            <person name="Zeng Q."/>
            <person name="Young S."/>
            <person name="Adiconis X."/>
            <person name="Fan L."/>
            <person name="Levin J.Z."/>
            <person name="Mitchell T.K."/>
            <person name="Okubara P.A."/>
            <person name="Farman M.L."/>
            <person name="Kohn L.M."/>
            <person name="Birren B."/>
            <person name="Ma L.-J."/>
            <person name="Dean R.A."/>
        </authorList>
    </citation>
    <scope>NUCLEOTIDE SEQUENCE</scope>
    <source>
        <strain evidence="2">R3-111a-1</strain>
    </source>
</reference>